<gene>
    <name evidence="1" type="ORF">BJP43_10605</name>
</gene>
<dbReference type="Proteomes" id="UP000229055">
    <property type="component" value="Plasmid pHDZA17.1"/>
</dbReference>
<sequence>MMRALKKLFGGRSGVIETAPSDRVMPLKDVEDEEIPRYPPFAKGLPVAPLDKILATKLN</sequence>
<protein>
    <submittedName>
        <fullName evidence="1">Uncharacterized protein</fullName>
    </submittedName>
</protein>
<geneLocation type="plasmid" evidence="2">
    <name>phdza17.1</name>
</geneLocation>
<proteinExistence type="predicted"/>
<dbReference type="EMBL" id="CP017614">
    <property type="protein sequence ID" value="ATW34827.1"/>
    <property type="molecule type" value="Genomic_DNA"/>
</dbReference>
<dbReference type="AlphaFoldDB" id="A0A2D3TG85"/>
<reference evidence="2" key="2">
    <citation type="submission" date="2017-11" db="EMBL/GenBank/DDBJ databases">
        <title>PacBio sequencing of new strain of the secondary endosymbiont Candidatus Hamiltonella defensa.</title>
        <authorList>
            <person name="Strand M.R."/>
            <person name="Oliver K."/>
        </authorList>
    </citation>
    <scope>NUCLEOTIDE SEQUENCE [LARGE SCALE GENOMIC DNA]</scope>
    <source>
        <strain evidence="2">ZA17</strain>
        <plasmid evidence="2">phdza17.1</plasmid>
    </source>
</reference>
<organism evidence="1 2">
    <name type="scientific">Candidatus Williamhamiltonella defendens</name>
    <dbReference type="NCBI Taxonomy" id="138072"/>
    <lineage>
        <taxon>Bacteria</taxon>
        <taxon>Pseudomonadati</taxon>
        <taxon>Pseudomonadota</taxon>
        <taxon>Gammaproteobacteria</taxon>
        <taxon>Enterobacterales</taxon>
        <taxon>Enterobacteriaceae</taxon>
        <taxon>aphid secondary symbionts</taxon>
        <taxon>Candidatus Williamhamiltonella</taxon>
    </lineage>
</organism>
<reference evidence="2" key="1">
    <citation type="submission" date="2016-10" db="EMBL/GenBank/DDBJ databases">
        <authorList>
            <person name="Chevignon G."/>
        </authorList>
    </citation>
    <scope>NUCLEOTIDE SEQUENCE [LARGE SCALE GENOMIC DNA]</scope>
    <source>
        <strain evidence="2">ZA17</strain>
        <plasmid evidence="2">phdza17.1</plasmid>
    </source>
</reference>
<evidence type="ECO:0000313" key="1">
    <source>
        <dbReference type="EMBL" id="ATW34827.1"/>
    </source>
</evidence>
<name>A0A2D3TG85_9ENTR</name>
<accession>A0A2D3TG85</accession>
<keyword evidence="1" id="KW-0614">Plasmid</keyword>
<evidence type="ECO:0000313" key="2">
    <source>
        <dbReference type="Proteomes" id="UP000229055"/>
    </source>
</evidence>